<dbReference type="Proteomes" id="UP000524450">
    <property type="component" value="Unassembled WGS sequence"/>
</dbReference>
<protein>
    <recommendedName>
        <fullName evidence="3">DUF2191 domain-containing protein</fullName>
    </recommendedName>
</protein>
<dbReference type="AlphaFoldDB" id="A0A840G9T0"/>
<accession>A0A840G9T0</accession>
<evidence type="ECO:0008006" key="3">
    <source>
        <dbReference type="Google" id="ProtNLM"/>
    </source>
</evidence>
<dbReference type="EMBL" id="JACIFZ010000013">
    <property type="protein sequence ID" value="MBB4225598.1"/>
    <property type="molecule type" value="Genomic_DNA"/>
</dbReference>
<evidence type="ECO:0000313" key="1">
    <source>
        <dbReference type="EMBL" id="MBB4225598.1"/>
    </source>
</evidence>
<organism evidence="1 2">
    <name type="scientific">Variovorax guangxiensis</name>
    <dbReference type="NCBI Taxonomy" id="1775474"/>
    <lineage>
        <taxon>Bacteria</taxon>
        <taxon>Pseudomonadati</taxon>
        <taxon>Pseudomonadota</taxon>
        <taxon>Betaproteobacteria</taxon>
        <taxon>Burkholderiales</taxon>
        <taxon>Comamonadaceae</taxon>
        <taxon>Variovorax</taxon>
    </lineage>
</organism>
<sequence length="67" mass="7303">MKITVTVEDALSSDALELADPSTDKTDLLNEAVKTFVRVQTAKRLATLGGRALKARDVARRRDETSS</sequence>
<name>A0A840G9T0_9BURK</name>
<evidence type="ECO:0000313" key="2">
    <source>
        <dbReference type="Proteomes" id="UP000524450"/>
    </source>
</evidence>
<proteinExistence type="predicted"/>
<comment type="caution">
    <text evidence="1">The sequence shown here is derived from an EMBL/GenBank/DDBJ whole genome shotgun (WGS) entry which is preliminary data.</text>
</comment>
<dbReference type="RefSeq" id="WP_184642333.1">
    <property type="nucleotide sequence ID" value="NZ_JACIFZ010000013.1"/>
</dbReference>
<gene>
    <name evidence="1" type="ORF">GGD71_006411</name>
</gene>
<reference evidence="1 2" key="1">
    <citation type="submission" date="2020-08" db="EMBL/GenBank/DDBJ databases">
        <title>Genomic Encyclopedia of Type Strains, Phase IV (KMG-V): Genome sequencing to study the core and pangenomes of soil and plant-associated prokaryotes.</title>
        <authorList>
            <person name="Whitman W."/>
        </authorList>
    </citation>
    <scope>NUCLEOTIDE SEQUENCE [LARGE SCALE GENOMIC DNA]</scope>
    <source>
        <strain evidence="1 2">34/80</strain>
    </source>
</reference>